<evidence type="ECO:0000256" key="2">
    <source>
        <dbReference type="ARBA" id="ARBA00022801"/>
    </source>
</evidence>
<dbReference type="PANTHER" id="PTHR10161">
    <property type="entry name" value="TARTRATE-RESISTANT ACID PHOSPHATASE TYPE 5"/>
    <property type="match status" value="1"/>
</dbReference>
<dbReference type="InterPro" id="IPR004843">
    <property type="entry name" value="Calcineurin-like_PHP"/>
</dbReference>
<dbReference type="EMBL" id="CACRXK020003123">
    <property type="protein sequence ID" value="CAB3997535.1"/>
    <property type="molecule type" value="Genomic_DNA"/>
</dbReference>
<keyword evidence="2" id="KW-0378">Hydrolase</keyword>
<sequence>MKYFSFVALLASIFSCVKADESNERRLRFVVLGDIGGIPVRPYSMWSQRLVSKQIAKSATIRLLNNSRNHDNLPPKCRTKISQRILIETWQPRLVAELDCIPNVDFFVTTGDNFYYRGVKHVDDFRFFATYERVYSSPSLQKNWYLIAGNHDYYGNVSAQILYTQKSKRIPKKKNAPPAETQMEWIKNTLNDSKADYLIVFGHHPMFSAGWHGNSQSLQDKLQDLFKQHKVNAYISGHDHNLQHIVPENSSLEHFVCGSSNFFRNWQPNRPKLEPNSLKIFIGDKPGFLVVTAKEDRLKVELRTIKPKQKYKTLLPPRNKLPDFIKPKFPKLLEDFFNSVEKAG</sequence>
<dbReference type="PROSITE" id="PS51257">
    <property type="entry name" value="PROKAR_LIPOPROTEIN"/>
    <property type="match status" value="1"/>
</dbReference>
<dbReference type="Proteomes" id="UP001152795">
    <property type="component" value="Unassembled WGS sequence"/>
</dbReference>
<dbReference type="AlphaFoldDB" id="A0A7D9E2Z7"/>
<dbReference type="OrthoDB" id="411211at2759"/>
<dbReference type="SUPFAM" id="SSF56300">
    <property type="entry name" value="Metallo-dependent phosphatases"/>
    <property type="match status" value="1"/>
</dbReference>
<dbReference type="InterPro" id="IPR051558">
    <property type="entry name" value="Metallophosphoesterase_PAP"/>
</dbReference>
<dbReference type="Pfam" id="PF00149">
    <property type="entry name" value="Metallophos"/>
    <property type="match status" value="1"/>
</dbReference>
<evidence type="ECO:0000313" key="4">
    <source>
        <dbReference type="Proteomes" id="UP001152795"/>
    </source>
</evidence>
<evidence type="ECO:0000313" key="3">
    <source>
        <dbReference type="EMBL" id="CAB3997535.1"/>
    </source>
</evidence>
<proteinExistence type="predicted"/>
<comment type="caution">
    <text evidence="3">The sequence shown here is derived from an EMBL/GenBank/DDBJ whole genome shotgun (WGS) entry which is preliminary data.</text>
</comment>
<protein>
    <submittedName>
        <fullName evidence="3">Tartrate-resistant acid phosphatase type 5-like</fullName>
    </submittedName>
</protein>
<name>A0A7D9E2Z7_PARCT</name>
<dbReference type="InterPro" id="IPR029052">
    <property type="entry name" value="Metallo-depent_PP-like"/>
</dbReference>
<organism evidence="3 4">
    <name type="scientific">Paramuricea clavata</name>
    <name type="common">Red gorgonian</name>
    <name type="synonym">Violescent sea-whip</name>
    <dbReference type="NCBI Taxonomy" id="317549"/>
    <lineage>
        <taxon>Eukaryota</taxon>
        <taxon>Metazoa</taxon>
        <taxon>Cnidaria</taxon>
        <taxon>Anthozoa</taxon>
        <taxon>Octocorallia</taxon>
        <taxon>Malacalcyonacea</taxon>
        <taxon>Plexauridae</taxon>
        <taxon>Paramuricea</taxon>
    </lineage>
</organism>
<keyword evidence="1" id="KW-0732">Signal</keyword>
<reference evidence="3" key="1">
    <citation type="submission" date="2020-04" db="EMBL/GenBank/DDBJ databases">
        <authorList>
            <person name="Alioto T."/>
            <person name="Alioto T."/>
            <person name="Gomez Garrido J."/>
        </authorList>
    </citation>
    <scope>NUCLEOTIDE SEQUENCE</scope>
    <source>
        <strain evidence="3">A484AB</strain>
    </source>
</reference>
<accession>A0A7D9E2Z7</accession>
<evidence type="ECO:0000256" key="1">
    <source>
        <dbReference type="ARBA" id="ARBA00022729"/>
    </source>
</evidence>
<dbReference type="Gene3D" id="3.60.21.10">
    <property type="match status" value="2"/>
</dbReference>
<keyword evidence="4" id="KW-1185">Reference proteome</keyword>
<dbReference type="GO" id="GO:0016787">
    <property type="term" value="F:hydrolase activity"/>
    <property type="evidence" value="ECO:0007669"/>
    <property type="project" value="UniProtKB-KW"/>
</dbReference>
<dbReference type="PANTHER" id="PTHR10161:SF14">
    <property type="entry name" value="TARTRATE-RESISTANT ACID PHOSPHATASE TYPE 5"/>
    <property type="match status" value="1"/>
</dbReference>
<gene>
    <name evidence="3" type="ORF">PACLA_8A003251</name>
</gene>